<evidence type="ECO:0000259" key="9">
    <source>
        <dbReference type="Pfam" id="PF13231"/>
    </source>
</evidence>
<evidence type="ECO:0000256" key="3">
    <source>
        <dbReference type="ARBA" id="ARBA00022676"/>
    </source>
</evidence>
<name>A0ABU8BZ32_9RHOB</name>
<proteinExistence type="predicted"/>
<reference evidence="10" key="1">
    <citation type="submission" date="2024-02" db="EMBL/GenBank/DDBJ databases">
        <title>Genome sequences of strain Gemmobacter sp. JM10B15.</title>
        <authorList>
            <person name="Zhang M."/>
        </authorList>
    </citation>
    <scope>NUCLEOTIDE SEQUENCE</scope>
    <source>
        <strain evidence="10">JM10B15</strain>
    </source>
</reference>
<evidence type="ECO:0000313" key="11">
    <source>
        <dbReference type="Proteomes" id="UP001431963"/>
    </source>
</evidence>
<protein>
    <submittedName>
        <fullName evidence="10">Glycosyltransferase family 39 protein</fullName>
        <ecNumber evidence="10">2.4.-.-</ecNumber>
    </submittedName>
</protein>
<keyword evidence="4 10" id="KW-0808">Transferase</keyword>
<dbReference type="GO" id="GO:0016757">
    <property type="term" value="F:glycosyltransferase activity"/>
    <property type="evidence" value="ECO:0007669"/>
    <property type="project" value="UniProtKB-KW"/>
</dbReference>
<keyword evidence="7 8" id="KW-0472">Membrane</keyword>
<evidence type="ECO:0000313" key="10">
    <source>
        <dbReference type="EMBL" id="MEH7829963.1"/>
    </source>
</evidence>
<feature type="transmembrane region" description="Helical" evidence="8">
    <location>
        <begin position="285"/>
        <end position="305"/>
    </location>
</feature>
<feature type="domain" description="Glycosyltransferase RgtA/B/C/D-like" evidence="9">
    <location>
        <begin position="66"/>
        <end position="229"/>
    </location>
</feature>
<feature type="transmembrane region" description="Helical" evidence="8">
    <location>
        <begin position="212"/>
        <end position="231"/>
    </location>
</feature>
<feature type="transmembrane region" description="Helical" evidence="8">
    <location>
        <begin position="20"/>
        <end position="41"/>
    </location>
</feature>
<feature type="transmembrane region" description="Helical" evidence="8">
    <location>
        <begin position="70"/>
        <end position="89"/>
    </location>
</feature>
<organism evidence="10 11">
    <name type="scientific">Gemmobacter denitrificans</name>
    <dbReference type="NCBI Taxonomy" id="3123040"/>
    <lineage>
        <taxon>Bacteria</taxon>
        <taxon>Pseudomonadati</taxon>
        <taxon>Pseudomonadota</taxon>
        <taxon>Alphaproteobacteria</taxon>
        <taxon>Rhodobacterales</taxon>
        <taxon>Paracoccaceae</taxon>
        <taxon>Gemmobacter</taxon>
    </lineage>
</organism>
<dbReference type="EC" id="2.4.-.-" evidence="10"/>
<evidence type="ECO:0000256" key="8">
    <source>
        <dbReference type="SAM" id="Phobius"/>
    </source>
</evidence>
<feature type="transmembrane region" description="Helical" evidence="8">
    <location>
        <begin position="101"/>
        <end position="125"/>
    </location>
</feature>
<gene>
    <name evidence="10" type="ORF">V6590_17570</name>
</gene>
<comment type="subcellular location">
    <subcellularLocation>
        <location evidence="1">Cell membrane</location>
        <topology evidence="1">Multi-pass membrane protein</topology>
    </subcellularLocation>
</comment>
<dbReference type="Pfam" id="PF13231">
    <property type="entry name" value="PMT_2"/>
    <property type="match status" value="1"/>
</dbReference>
<dbReference type="InterPro" id="IPR050297">
    <property type="entry name" value="LipidA_mod_glycosyltrf_83"/>
</dbReference>
<feature type="transmembrane region" description="Helical" evidence="8">
    <location>
        <begin position="131"/>
        <end position="152"/>
    </location>
</feature>
<dbReference type="RefSeq" id="WP_335424990.1">
    <property type="nucleotide sequence ID" value="NZ_JBALHR010000014.1"/>
</dbReference>
<dbReference type="Proteomes" id="UP001431963">
    <property type="component" value="Unassembled WGS sequence"/>
</dbReference>
<keyword evidence="6 8" id="KW-1133">Transmembrane helix</keyword>
<evidence type="ECO:0000256" key="7">
    <source>
        <dbReference type="ARBA" id="ARBA00023136"/>
    </source>
</evidence>
<comment type="caution">
    <text evidence="10">The sequence shown here is derived from an EMBL/GenBank/DDBJ whole genome shotgun (WGS) entry which is preliminary data.</text>
</comment>
<evidence type="ECO:0000256" key="1">
    <source>
        <dbReference type="ARBA" id="ARBA00004651"/>
    </source>
</evidence>
<dbReference type="EMBL" id="JBALHR010000014">
    <property type="protein sequence ID" value="MEH7829963.1"/>
    <property type="molecule type" value="Genomic_DNA"/>
</dbReference>
<keyword evidence="2" id="KW-1003">Cell membrane</keyword>
<keyword evidence="11" id="KW-1185">Reference proteome</keyword>
<keyword evidence="3 10" id="KW-0328">Glycosyltransferase</keyword>
<dbReference type="InterPro" id="IPR038731">
    <property type="entry name" value="RgtA/B/C-like"/>
</dbReference>
<feature type="transmembrane region" description="Helical" evidence="8">
    <location>
        <begin position="258"/>
        <end position="278"/>
    </location>
</feature>
<evidence type="ECO:0000256" key="5">
    <source>
        <dbReference type="ARBA" id="ARBA00022692"/>
    </source>
</evidence>
<feature type="transmembrane region" description="Helical" evidence="8">
    <location>
        <begin position="311"/>
        <end position="331"/>
    </location>
</feature>
<accession>A0ABU8BZ32</accession>
<evidence type="ECO:0000256" key="4">
    <source>
        <dbReference type="ARBA" id="ARBA00022679"/>
    </source>
</evidence>
<evidence type="ECO:0000256" key="6">
    <source>
        <dbReference type="ARBA" id="ARBA00022989"/>
    </source>
</evidence>
<sequence>MQNGIAIPARSAAEAEQDAAWWTALAAIGALTLYRVILALFDQTDLSTDEAQYWFWGQSFSFGAYSKPPLIGWISGFGTWLLGQSVWAMRLPAALFHGATAVLILLFAARIAPAPVAALAALSYLTTPAVALGSALMTTDTPLLFAAALALLAQERLATARQAGQGATGWALLFGFALGLGLLAKHAMLFWLAGSVMAGAISPRLRPRAGDAALAATVMLAMILPHLLWLARHDFITLHHVQDITRETGLSLLRPLSFLLQQAGVIGPVLFMAVLLAARDWRRTAWAAALTALMLAPLLVVLAQGVKGPVLANWAILYLVPASVLAAFWLARHRRLAQLSHGIGLALSLALPLVKVFGTDLPGPGGQPLLARYLGHGPVAHWAIDTAQDVGAGSLIARDRSLLADLSWFGAESHLAFRALPPQGRPAHHWEATAPFAPATDPLPALLLWSEGMSPPCPDAVEISRFEAPPGAYGGRSFVMLRLDRPECLAPKETAHD</sequence>
<dbReference type="PANTHER" id="PTHR33908:SF11">
    <property type="entry name" value="MEMBRANE PROTEIN"/>
    <property type="match status" value="1"/>
</dbReference>
<dbReference type="PANTHER" id="PTHR33908">
    <property type="entry name" value="MANNOSYLTRANSFERASE YKCB-RELATED"/>
    <property type="match status" value="1"/>
</dbReference>
<evidence type="ECO:0000256" key="2">
    <source>
        <dbReference type="ARBA" id="ARBA00022475"/>
    </source>
</evidence>
<keyword evidence="5 8" id="KW-0812">Transmembrane</keyword>